<proteinExistence type="predicted"/>
<gene>
    <name evidence="1" type="ORF">O6H91_18G055000</name>
</gene>
<evidence type="ECO:0000313" key="2">
    <source>
        <dbReference type="Proteomes" id="UP001162992"/>
    </source>
</evidence>
<reference evidence="2" key="1">
    <citation type="journal article" date="2024" name="Proc. Natl. Acad. Sci. U.S.A.">
        <title>Extraordinary preservation of gene collinearity over three hundred million years revealed in homosporous lycophytes.</title>
        <authorList>
            <person name="Li C."/>
            <person name="Wickell D."/>
            <person name="Kuo L.Y."/>
            <person name="Chen X."/>
            <person name="Nie B."/>
            <person name="Liao X."/>
            <person name="Peng D."/>
            <person name="Ji J."/>
            <person name="Jenkins J."/>
            <person name="Williams M."/>
            <person name="Shu S."/>
            <person name="Plott C."/>
            <person name="Barry K."/>
            <person name="Rajasekar S."/>
            <person name="Grimwood J."/>
            <person name="Han X."/>
            <person name="Sun S."/>
            <person name="Hou Z."/>
            <person name="He W."/>
            <person name="Dai G."/>
            <person name="Sun C."/>
            <person name="Schmutz J."/>
            <person name="Leebens-Mack J.H."/>
            <person name="Li F.W."/>
            <person name="Wang L."/>
        </authorList>
    </citation>
    <scope>NUCLEOTIDE SEQUENCE [LARGE SCALE GENOMIC DNA]</scope>
    <source>
        <strain evidence="2">cv. PW_Plant_1</strain>
    </source>
</reference>
<accession>A0ACC2B1D9</accession>
<organism evidence="1 2">
    <name type="scientific">Diphasiastrum complanatum</name>
    <name type="common">Issler's clubmoss</name>
    <name type="synonym">Lycopodium complanatum</name>
    <dbReference type="NCBI Taxonomy" id="34168"/>
    <lineage>
        <taxon>Eukaryota</taxon>
        <taxon>Viridiplantae</taxon>
        <taxon>Streptophyta</taxon>
        <taxon>Embryophyta</taxon>
        <taxon>Tracheophyta</taxon>
        <taxon>Lycopodiopsida</taxon>
        <taxon>Lycopodiales</taxon>
        <taxon>Lycopodiaceae</taxon>
        <taxon>Lycopodioideae</taxon>
        <taxon>Diphasiastrum</taxon>
    </lineage>
</organism>
<evidence type="ECO:0000313" key="1">
    <source>
        <dbReference type="EMBL" id="KAJ7523579.1"/>
    </source>
</evidence>
<comment type="caution">
    <text evidence="1">The sequence shown here is derived from an EMBL/GenBank/DDBJ whole genome shotgun (WGS) entry which is preliminary data.</text>
</comment>
<sequence>MECTKRLLHLIFVTGLMVLAVVATTEETEELALPSVVELNPNNFDEVVGGERGVLVKFYAPWCGHCKRLASHFERVASLFKKIESVALAKLDCDEHKKFCKKFEVSGFPTLKWFPKGSHQPKDYEGSRTPEALVDFLNSELGNEGKLHLTKSDAVVLTSKIFDDITLDFKKTVLVKFFAPWCSQSQALASAYEHVASAFKAEKDVIIAELDVDAHKAISDRYGVEAYPTVMIFTKQNKAGETYDNVRSLDAIVEFVNQNAHTSRNSMGHLKDEVGRVGVMDEIVNVFLSTKLMERIAILSKAEAAADELEESSIEYGKIYIKILKKMLEKGEDYVKKEHERLQRLLYSTLHHEKADELKIKQNILSSFVKAT</sequence>
<keyword evidence="2" id="KW-1185">Reference proteome</keyword>
<dbReference type="Proteomes" id="UP001162992">
    <property type="component" value="Chromosome 18"/>
</dbReference>
<protein>
    <submittedName>
        <fullName evidence="1">Uncharacterized protein</fullName>
    </submittedName>
</protein>
<dbReference type="EMBL" id="CM055109">
    <property type="protein sequence ID" value="KAJ7523579.1"/>
    <property type="molecule type" value="Genomic_DNA"/>
</dbReference>
<name>A0ACC2B1D9_DIPCM</name>